<sequence length="364" mass="39885">MRTALQAFGTMAESGAVVRLAARWDDNGWRAAAASTRGADTRMPRAATPPIQAAPVLFNCRADPRPPGPRKLRRSRNWLSTHFLSCHFLGRGPARASPAEEVYMSLAVWANAEDVPTKVCTNARLGGAPLPHPTDPDAKTHGQGGWDVGLRFANIDHLAGQLDKLRISLPPHMCPTPPSAGLWSLPGCTSAPCRPGEFVTRLAIVAHGLPGRIYLGGQPISEERELMALSVKNLGNLSSSLMRIYWGTEQRATILFMGCLAGQGKKGDDLLMALSGLWPNRTIVAFTTVGYMLGHKMLRPNETCMEPGMRDTEYLYSGSLEGQQDEPKSRWRDLEWMPWASESSPDAKVILNGQFLRRPIRDNP</sequence>
<reference evidence="2 3" key="1">
    <citation type="submission" date="2019-06" db="EMBL/GenBank/DDBJ databases">
        <title>New taxonomy in bacterial strain CC-CFT640, isolated from vineyard.</title>
        <authorList>
            <person name="Lin S.-Y."/>
            <person name="Tsai C.-F."/>
            <person name="Young C.-C."/>
        </authorList>
    </citation>
    <scope>NUCLEOTIDE SEQUENCE [LARGE SCALE GENOMIC DNA]</scope>
    <source>
        <strain evidence="2 3">CC-CFT640</strain>
    </source>
</reference>
<dbReference type="Proteomes" id="UP000321638">
    <property type="component" value="Unassembled WGS sequence"/>
</dbReference>
<dbReference type="EMBL" id="VDUZ01000004">
    <property type="protein sequence ID" value="TXL80414.1"/>
    <property type="molecule type" value="Genomic_DNA"/>
</dbReference>
<dbReference type="InterPro" id="IPR025592">
    <property type="entry name" value="DUF4347"/>
</dbReference>
<evidence type="ECO:0000313" key="3">
    <source>
        <dbReference type="Proteomes" id="UP000321638"/>
    </source>
</evidence>
<evidence type="ECO:0000313" key="2">
    <source>
        <dbReference type="EMBL" id="TXL80414.1"/>
    </source>
</evidence>
<feature type="domain" description="DUF4347" evidence="1">
    <location>
        <begin position="199"/>
        <end position="278"/>
    </location>
</feature>
<evidence type="ECO:0000259" key="1">
    <source>
        <dbReference type="Pfam" id="PF14252"/>
    </source>
</evidence>
<accession>A0A5C8PT05</accession>
<name>A0A5C8PT05_9HYPH</name>
<proteinExistence type="predicted"/>
<gene>
    <name evidence="2" type="ORF">FHP25_05130</name>
</gene>
<dbReference type="AlphaFoldDB" id="A0A5C8PT05"/>
<comment type="caution">
    <text evidence="2">The sequence shown here is derived from an EMBL/GenBank/DDBJ whole genome shotgun (WGS) entry which is preliminary data.</text>
</comment>
<dbReference type="Pfam" id="PF14252">
    <property type="entry name" value="DUF4347"/>
    <property type="match status" value="1"/>
</dbReference>
<organism evidence="2 3">
    <name type="scientific">Vineibacter terrae</name>
    <dbReference type="NCBI Taxonomy" id="2586908"/>
    <lineage>
        <taxon>Bacteria</taxon>
        <taxon>Pseudomonadati</taxon>
        <taxon>Pseudomonadota</taxon>
        <taxon>Alphaproteobacteria</taxon>
        <taxon>Hyphomicrobiales</taxon>
        <taxon>Vineibacter</taxon>
    </lineage>
</organism>
<protein>
    <submittedName>
        <fullName evidence="2">DUF4347 domain-containing protein</fullName>
    </submittedName>
</protein>
<keyword evidence="3" id="KW-1185">Reference proteome</keyword>